<evidence type="ECO:0000313" key="3">
    <source>
        <dbReference type="Proteomes" id="UP000178853"/>
    </source>
</evidence>
<dbReference type="Proteomes" id="UP000178853">
    <property type="component" value="Unassembled WGS sequence"/>
</dbReference>
<feature type="transmembrane region" description="Helical" evidence="1">
    <location>
        <begin position="20"/>
        <end position="45"/>
    </location>
</feature>
<sequence>MPVLLTIASYLFYFLFPVRWLTRVPFVFLYGISIYAVLLCSNIFNVGVEKSLQLYRAAFSINILYQMLISFLLFNIILSFKLNFFFNGIGVGIVSFLLALQLIWSVRLNLSIERMILLFSFFIALILGELALIGSFVPVKPAILSLFLTSSYYCISGLIYSFLDQRLFKETIREYIAVWIVVFILSVLSISW</sequence>
<reference evidence="2 3" key="1">
    <citation type="journal article" date="2016" name="Nat. Commun.">
        <title>Thousands of microbial genomes shed light on interconnected biogeochemical processes in an aquifer system.</title>
        <authorList>
            <person name="Anantharaman K."/>
            <person name="Brown C.T."/>
            <person name="Hug L.A."/>
            <person name="Sharon I."/>
            <person name="Castelle C.J."/>
            <person name="Probst A.J."/>
            <person name="Thomas B.C."/>
            <person name="Singh A."/>
            <person name="Wilkins M.J."/>
            <person name="Karaoz U."/>
            <person name="Brodie E.L."/>
            <person name="Williams K.H."/>
            <person name="Hubbard S.S."/>
            <person name="Banfield J.F."/>
        </authorList>
    </citation>
    <scope>NUCLEOTIDE SEQUENCE [LARGE SCALE GENOMIC DNA]</scope>
</reference>
<keyword evidence="1" id="KW-0472">Membrane</keyword>
<proteinExistence type="predicted"/>
<evidence type="ECO:0000313" key="2">
    <source>
        <dbReference type="EMBL" id="OGK37097.1"/>
    </source>
</evidence>
<protein>
    <submittedName>
        <fullName evidence="2">Uncharacterized protein</fullName>
    </submittedName>
</protein>
<feature type="transmembrane region" description="Helical" evidence="1">
    <location>
        <begin position="175"/>
        <end position="191"/>
    </location>
</feature>
<dbReference type="AlphaFoldDB" id="A0A1F7I156"/>
<dbReference type="EMBL" id="MGAA01000027">
    <property type="protein sequence ID" value="OGK37097.1"/>
    <property type="molecule type" value="Genomic_DNA"/>
</dbReference>
<organism evidence="2 3">
    <name type="scientific">Candidatus Roizmanbacteria bacterium RIFCSPHIGHO2_12_FULL_39_8</name>
    <dbReference type="NCBI Taxonomy" id="1802050"/>
    <lineage>
        <taxon>Bacteria</taxon>
        <taxon>Candidatus Roizmaniibacteriota</taxon>
    </lineage>
</organism>
<accession>A0A1F7I156</accession>
<feature type="transmembrane region" description="Helical" evidence="1">
    <location>
        <begin position="57"/>
        <end position="78"/>
    </location>
</feature>
<evidence type="ECO:0000256" key="1">
    <source>
        <dbReference type="SAM" id="Phobius"/>
    </source>
</evidence>
<gene>
    <name evidence="2" type="ORF">A3F60_02510</name>
</gene>
<feature type="transmembrane region" description="Helical" evidence="1">
    <location>
        <begin position="116"/>
        <end position="137"/>
    </location>
</feature>
<feature type="transmembrane region" description="Helical" evidence="1">
    <location>
        <begin position="143"/>
        <end position="163"/>
    </location>
</feature>
<feature type="transmembrane region" description="Helical" evidence="1">
    <location>
        <begin position="84"/>
        <end position="104"/>
    </location>
</feature>
<name>A0A1F7I156_9BACT</name>
<keyword evidence="1" id="KW-0812">Transmembrane</keyword>
<comment type="caution">
    <text evidence="2">The sequence shown here is derived from an EMBL/GenBank/DDBJ whole genome shotgun (WGS) entry which is preliminary data.</text>
</comment>
<keyword evidence="1" id="KW-1133">Transmembrane helix</keyword>